<protein>
    <submittedName>
        <fullName evidence="2">Uncharacterized protein</fullName>
    </submittedName>
</protein>
<accession>A0A6G7ZM82</accession>
<dbReference type="RefSeq" id="WP_166093176.1">
    <property type="nucleotide sequence ID" value="NZ_CP049871.1"/>
</dbReference>
<proteinExistence type="predicted"/>
<dbReference type="KEGG" id="ssin:G7078_03870"/>
<feature type="signal peptide" evidence="1">
    <location>
        <begin position="1"/>
        <end position="18"/>
    </location>
</feature>
<name>A0A6G7ZM82_9SPHN</name>
<dbReference type="EMBL" id="CP049871">
    <property type="protein sequence ID" value="QIL02006.1"/>
    <property type="molecule type" value="Genomic_DNA"/>
</dbReference>
<sequence length="182" mass="19533">MRFLVVALALASAVPASAQVIRLPRLNVPPAAVATDLSRKVEILQAQGLSIPASGIQAPVVLSPRQPWIDSRTHLEPVGPVQYRVDGDMILFQHDGDEGSFLTLYWAEDPSKRHIVDCAVSETSRPMRYSWTGSGGRLGSSEATIDKGRVAVILPSGVGGKVTLQSMANWRLHGCEITPVAT</sequence>
<keyword evidence="1" id="KW-0732">Signal</keyword>
<gene>
    <name evidence="2" type="ORF">G7078_03870</name>
</gene>
<organism evidence="2 3">
    <name type="scientific">Sphingomonas sinipercae</name>
    <dbReference type="NCBI Taxonomy" id="2714944"/>
    <lineage>
        <taxon>Bacteria</taxon>
        <taxon>Pseudomonadati</taxon>
        <taxon>Pseudomonadota</taxon>
        <taxon>Alphaproteobacteria</taxon>
        <taxon>Sphingomonadales</taxon>
        <taxon>Sphingomonadaceae</taxon>
        <taxon>Sphingomonas</taxon>
    </lineage>
</organism>
<dbReference type="AlphaFoldDB" id="A0A6G7ZM82"/>
<reference evidence="2 3" key="1">
    <citation type="submission" date="2020-03" db="EMBL/GenBank/DDBJ databases">
        <title>Sphingomonas sp. nov., isolated from fish.</title>
        <authorList>
            <person name="Hyun D.-W."/>
            <person name="Bae J.-W."/>
        </authorList>
    </citation>
    <scope>NUCLEOTIDE SEQUENCE [LARGE SCALE GENOMIC DNA]</scope>
    <source>
        <strain evidence="2 3">HDW15C</strain>
    </source>
</reference>
<dbReference type="Proteomes" id="UP000502502">
    <property type="component" value="Chromosome"/>
</dbReference>
<evidence type="ECO:0000313" key="3">
    <source>
        <dbReference type="Proteomes" id="UP000502502"/>
    </source>
</evidence>
<evidence type="ECO:0000313" key="2">
    <source>
        <dbReference type="EMBL" id="QIL02006.1"/>
    </source>
</evidence>
<feature type="chain" id="PRO_5026120563" evidence="1">
    <location>
        <begin position="19"/>
        <end position="182"/>
    </location>
</feature>
<keyword evidence="3" id="KW-1185">Reference proteome</keyword>
<evidence type="ECO:0000256" key="1">
    <source>
        <dbReference type="SAM" id="SignalP"/>
    </source>
</evidence>